<evidence type="ECO:0000256" key="5">
    <source>
        <dbReference type="RuleBase" id="RU000383"/>
    </source>
</evidence>
<dbReference type="Proteomes" id="UP000516437">
    <property type="component" value="Chromosome 5"/>
</dbReference>
<name>A0A6A1VNE5_9ROSI</name>
<proteinExistence type="inferred from homology"/>
<evidence type="ECO:0000256" key="4">
    <source>
        <dbReference type="ARBA" id="ARBA00032263"/>
    </source>
</evidence>
<comment type="caution">
    <text evidence="8">The sequence shown here is derived from an EMBL/GenBank/DDBJ whole genome shotgun (WGS) entry which is preliminary data.</text>
</comment>
<feature type="domain" description="Cyclin-like" evidence="7">
    <location>
        <begin position="180"/>
        <end position="262"/>
    </location>
</feature>
<accession>A0A6A1VNE5</accession>
<evidence type="ECO:0000256" key="6">
    <source>
        <dbReference type="SAM" id="MobiDB-lite"/>
    </source>
</evidence>
<dbReference type="GO" id="GO:0016538">
    <property type="term" value="F:cyclin-dependent protein serine/threonine kinase regulator activity"/>
    <property type="evidence" value="ECO:0007669"/>
    <property type="project" value="InterPro"/>
</dbReference>
<reference evidence="8 9" key="1">
    <citation type="journal article" date="2019" name="Plant Biotechnol. J.">
        <title>The red bayberry genome and genetic basis of sex determination.</title>
        <authorList>
            <person name="Jia H.M."/>
            <person name="Jia H.J."/>
            <person name="Cai Q.L."/>
            <person name="Wang Y."/>
            <person name="Zhao H.B."/>
            <person name="Yang W.F."/>
            <person name="Wang G.Y."/>
            <person name="Li Y.H."/>
            <person name="Zhan D.L."/>
            <person name="Shen Y.T."/>
            <person name="Niu Q.F."/>
            <person name="Chang L."/>
            <person name="Qiu J."/>
            <person name="Zhao L."/>
            <person name="Xie H.B."/>
            <person name="Fu W.Y."/>
            <person name="Jin J."/>
            <person name="Li X.W."/>
            <person name="Jiao Y."/>
            <person name="Zhou C.C."/>
            <person name="Tu T."/>
            <person name="Chai C.Y."/>
            <person name="Gao J.L."/>
            <person name="Fan L.J."/>
            <person name="van de Weg E."/>
            <person name="Wang J.Y."/>
            <person name="Gao Z.S."/>
        </authorList>
    </citation>
    <scope>NUCLEOTIDE SEQUENCE [LARGE SCALE GENOMIC DNA]</scope>
    <source>
        <tissue evidence="8">Leaves</tissue>
    </source>
</reference>
<dbReference type="GO" id="GO:0006357">
    <property type="term" value="P:regulation of transcription by RNA polymerase II"/>
    <property type="evidence" value="ECO:0007669"/>
    <property type="project" value="InterPro"/>
</dbReference>
<evidence type="ECO:0000256" key="3">
    <source>
        <dbReference type="ARBA" id="ARBA00023306"/>
    </source>
</evidence>
<organism evidence="8 9">
    <name type="scientific">Morella rubra</name>
    <name type="common">Chinese bayberry</name>
    <dbReference type="NCBI Taxonomy" id="262757"/>
    <lineage>
        <taxon>Eukaryota</taxon>
        <taxon>Viridiplantae</taxon>
        <taxon>Streptophyta</taxon>
        <taxon>Embryophyta</taxon>
        <taxon>Tracheophyta</taxon>
        <taxon>Spermatophyta</taxon>
        <taxon>Magnoliopsida</taxon>
        <taxon>eudicotyledons</taxon>
        <taxon>Gunneridae</taxon>
        <taxon>Pentapetalae</taxon>
        <taxon>rosids</taxon>
        <taxon>fabids</taxon>
        <taxon>Fagales</taxon>
        <taxon>Myricaceae</taxon>
        <taxon>Morella</taxon>
    </lineage>
</organism>
<dbReference type="InterPro" id="IPR043198">
    <property type="entry name" value="Cyclin/Ssn8"/>
</dbReference>
<dbReference type="InterPro" id="IPR013763">
    <property type="entry name" value="Cyclin-like_dom"/>
</dbReference>
<keyword evidence="5" id="KW-0195">Cyclin</keyword>
<dbReference type="InterPro" id="IPR036915">
    <property type="entry name" value="Cyclin-like_sf"/>
</dbReference>
<keyword evidence="3" id="KW-0131">Cell cycle</keyword>
<evidence type="ECO:0000259" key="7">
    <source>
        <dbReference type="SMART" id="SM00385"/>
    </source>
</evidence>
<evidence type="ECO:0000256" key="1">
    <source>
        <dbReference type="ARBA" id="ARBA00011177"/>
    </source>
</evidence>
<dbReference type="GO" id="GO:0051301">
    <property type="term" value="P:cell division"/>
    <property type="evidence" value="ECO:0007669"/>
    <property type="project" value="UniProtKB-KW"/>
</dbReference>
<dbReference type="OrthoDB" id="10264655at2759"/>
<dbReference type="FunFam" id="1.10.472.10:FF:000212">
    <property type="entry name" value="Cyclin-T1-2"/>
    <property type="match status" value="1"/>
</dbReference>
<protein>
    <recommendedName>
        <fullName evidence="4">B-like cyclin</fullName>
    </recommendedName>
</protein>
<dbReference type="InterPro" id="IPR006671">
    <property type="entry name" value="Cyclin_N"/>
</dbReference>
<dbReference type="AlphaFoldDB" id="A0A6A1VNE5"/>
<keyword evidence="2" id="KW-0132">Cell division</keyword>
<feature type="compositionally biased region" description="Low complexity" evidence="6">
    <location>
        <begin position="22"/>
        <end position="35"/>
    </location>
</feature>
<dbReference type="EMBL" id="RXIC02000023">
    <property type="protein sequence ID" value="KAB1214213.1"/>
    <property type="molecule type" value="Genomic_DNA"/>
</dbReference>
<gene>
    <name evidence="8" type="ORF">CJ030_MR5G023126</name>
</gene>
<evidence type="ECO:0000256" key="2">
    <source>
        <dbReference type="ARBA" id="ARBA00022618"/>
    </source>
</evidence>
<comment type="similarity">
    <text evidence="5">Belongs to the cyclin family.</text>
</comment>
<comment type="subunit">
    <text evidence="1">Interacts with the CDC2 protein kinase to form a serine/threonine kinase holoenzyme complex also known as maturation promoting factor (MPF). The cyclin subunit imparts substrate specificity to the complex.</text>
</comment>
<dbReference type="Gene3D" id="1.10.472.10">
    <property type="entry name" value="Cyclin-like"/>
    <property type="match status" value="1"/>
</dbReference>
<evidence type="ECO:0000313" key="8">
    <source>
        <dbReference type="EMBL" id="KAB1214213.1"/>
    </source>
</evidence>
<dbReference type="SMART" id="SM00385">
    <property type="entry name" value="CYCLIN"/>
    <property type="match status" value="1"/>
</dbReference>
<sequence>MEMSFPRNFRSQGGTISDDYRSSFSRNNFSNNNNRNRTRDNYYSWDYNNVLDYPGKLWQHNDYFRHVKPDSSSHVNLNGTGVPSLKRRKFSASTWEGIGRHHVLPGTYDSNPSTCNYALPPTRCNVEACMSASIFKRDRSQLEDDEPVFMSRDEIERYSPSRKDGIDALREAHLRYSYCTFLQDLGLRLELPQPTIGTAMVLCHRFFVRRSHACHDRFLIATAALFLAAKSEETPRPLNNVLRASCEISHKQDISFLSYLLPADWFEQYRERVIDAENIILATLNFELNVQHPYAPLTSILNKLGLSQSVLVNLALNLVSEGPVEYSDSVL</sequence>
<dbReference type="Pfam" id="PF00134">
    <property type="entry name" value="Cyclin_N"/>
    <property type="match status" value="1"/>
</dbReference>
<feature type="region of interest" description="Disordered" evidence="6">
    <location>
        <begin position="1"/>
        <end position="35"/>
    </location>
</feature>
<evidence type="ECO:0000313" key="9">
    <source>
        <dbReference type="Proteomes" id="UP000516437"/>
    </source>
</evidence>
<dbReference type="PANTHER" id="PTHR10026">
    <property type="entry name" value="CYCLIN"/>
    <property type="match status" value="1"/>
</dbReference>
<dbReference type="SUPFAM" id="SSF47954">
    <property type="entry name" value="Cyclin-like"/>
    <property type="match status" value="1"/>
</dbReference>
<keyword evidence="9" id="KW-1185">Reference proteome</keyword>